<reference evidence="1" key="1">
    <citation type="journal article" date="2022" name="New Phytol.">
        <title>Evolutionary transition to the ectomycorrhizal habit in the genomes of a hyperdiverse lineage of mushroom-forming fungi.</title>
        <authorList>
            <person name="Looney B."/>
            <person name="Miyauchi S."/>
            <person name="Morin E."/>
            <person name="Drula E."/>
            <person name="Courty P.E."/>
            <person name="Kohler A."/>
            <person name="Kuo A."/>
            <person name="LaButti K."/>
            <person name="Pangilinan J."/>
            <person name="Lipzen A."/>
            <person name="Riley R."/>
            <person name="Andreopoulos W."/>
            <person name="He G."/>
            <person name="Johnson J."/>
            <person name="Nolan M."/>
            <person name="Tritt A."/>
            <person name="Barry K.W."/>
            <person name="Grigoriev I.V."/>
            <person name="Nagy L.G."/>
            <person name="Hibbett D."/>
            <person name="Henrissat B."/>
            <person name="Matheny P.B."/>
            <person name="Labbe J."/>
            <person name="Martin F.M."/>
        </authorList>
    </citation>
    <scope>NUCLEOTIDE SEQUENCE</scope>
    <source>
        <strain evidence="1">BPL690</strain>
    </source>
</reference>
<keyword evidence="2" id="KW-1185">Reference proteome</keyword>
<sequence>MDVNEGSWSSLASSWGSSKKLGFGGSASCGMLSVRELLARSAKWFRFTGFGWRLVLKGHIIHRRRLWALAQKKTLLVRDLGNGTCHPSKASVGSRAEDVMGQGFGQWDTLSLPCGFGPQSLKLWSACKVKVETVKDQSSHSIKVNHRGPGSRLKVKAIKNKLIQECQSELQEPQSRFKRGMRARS</sequence>
<name>A0AAD4QJ71_9AGAM</name>
<evidence type="ECO:0000313" key="2">
    <source>
        <dbReference type="Proteomes" id="UP001203297"/>
    </source>
</evidence>
<comment type="caution">
    <text evidence="1">The sequence shown here is derived from an EMBL/GenBank/DDBJ whole genome shotgun (WGS) entry which is preliminary data.</text>
</comment>
<dbReference type="Proteomes" id="UP001203297">
    <property type="component" value="Unassembled WGS sequence"/>
</dbReference>
<protein>
    <submittedName>
        <fullName evidence="1">Uncharacterized protein</fullName>
    </submittedName>
</protein>
<accession>A0AAD4QJ71</accession>
<evidence type="ECO:0000313" key="1">
    <source>
        <dbReference type="EMBL" id="KAI0291163.1"/>
    </source>
</evidence>
<proteinExistence type="predicted"/>
<gene>
    <name evidence="1" type="ORF">B0F90DRAFT_1846047</name>
</gene>
<organism evidence="1 2">
    <name type="scientific">Multifurca ochricompacta</name>
    <dbReference type="NCBI Taxonomy" id="376703"/>
    <lineage>
        <taxon>Eukaryota</taxon>
        <taxon>Fungi</taxon>
        <taxon>Dikarya</taxon>
        <taxon>Basidiomycota</taxon>
        <taxon>Agaricomycotina</taxon>
        <taxon>Agaricomycetes</taxon>
        <taxon>Russulales</taxon>
        <taxon>Russulaceae</taxon>
        <taxon>Multifurca</taxon>
    </lineage>
</organism>
<dbReference type="AlphaFoldDB" id="A0AAD4QJ71"/>
<dbReference type="EMBL" id="WTXG01000174">
    <property type="protein sequence ID" value="KAI0291163.1"/>
    <property type="molecule type" value="Genomic_DNA"/>
</dbReference>